<reference evidence="1" key="1">
    <citation type="submission" date="2021-05" db="EMBL/GenBank/DDBJ databases">
        <authorList>
            <person name="Alioto T."/>
            <person name="Alioto T."/>
            <person name="Gomez Garrido J."/>
        </authorList>
    </citation>
    <scope>NUCLEOTIDE SEQUENCE</scope>
</reference>
<dbReference type="EMBL" id="HBUF01373689">
    <property type="protein sequence ID" value="CAG6727307.1"/>
    <property type="molecule type" value="Transcribed_RNA"/>
</dbReference>
<dbReference type="AlphaFoldDB" id="A0A8D8YEI1"/>
<sequence length="107" mass="11797">MFESIFLLGGMTPILIQPTCVATLQSRQFSSFYEKLNTGIPGVHDVHCREHVLGNGSFLIRGQTSPSRCRCFRPPIAQEEYASGNVTGNANVSGRGTIVHFDMPIKR</sequence>
<accession>A0A8D8YEI1</accession>
<proteinExistence type="predicted"/>
<organism evidence="1">
    <name type="scientific">Cacopsylla melanoneura</name>
    <dbReference type="NCBI Taxonomy" id="428564"/>
    <lineage>
        <taxon>Eukaryota</taxon>
        <taxon>Metazoa</taxon>
        <taxon>Ecdysozoa</taxon>
        <taxon>Arthropoda</taxon>
        <taxon>Hexapoda</taxon>
        <taxon>Insecta</taxon>
        <taxon>Pterygota</taxon>
        <taxon>Neoptera</taxon>
        <taxon>Paraneoptera</taxon>
        <taxon>Hemiptera</taxon>
        <taxon>Sternorrhyncha</taxon>
        <taxon>Psylloidea</taxon>
        <taxon>Psyllidae</taxon>
        <taxon>Psyllinae</taxon>
        <taxon>Cacopsylla</taxon>
    </lineage>
</organism>
<name>A0A8D8YEI1_9HEMI</name>
<evidence type="ECO:0000313" key="1">
    <source>
        <dbReference type="EMBL" id="CAG6727307.1"/>
    </source>
</evidence>
<protein>
    <submittedName>
        <fullName evidence="1">Uncharacterized protein</fullName>
    </submittedName>
</protein>